<gene>
    <name evidence="2" type="ORF">GHV41_05550</name>
</gene>
<feature type="transmembrane region" description="Helical" evidence="1">
    <location>
        <begin position="37"/>
        <end position="56"/>
    </location>
</feature>
<evidence type="ECO:0000313" key="3">
    <source>
        <dbReference type="Proteomes" id="UP000381260"/>
    </source>
</evidence>
<keyword evidence="1" id="KW-0472">Membrane</keyword>
<evidence type="ECO:0000313" key="2">
    <source>
        <dbReference type="EMBL" id="QGH60339.1"/>
    </source>
</evidence>
<accession>A0A5Q2V862</accession>
<dbReference type="EMBL" id="CP045913">
    <property type="protein sequence ID" value="QGH60339.1"/>
    <property type="molecule type" value="Genomic_DNA"/>
</dbReference>
<dbReference type="AlphaFoldDB" id="A0A5Q2V862"/>
<organism evidence="2 3">
    <name type="scientific">Serratia proteamaculans</name>
    <dbReference type="NCBI Taxonomy" id="28151"/>
    <lineage>
        <taxon>Bacteria</taxon>
        <taxon>Pseudomonadati</taxon>
        <taxon>Pseudomonadota</taxon>
        <taxon>Gammaproteobacteria</taxon>
        <taxon>Enterobacterales</taxon>
        <taxon>Yersiniaceae</taxon>
        <taxon>Serratia</taxon>
    </lineage>
</organism>
<protein>
    <submittedName>
        <fullName evidence="2">Uncharacterized protein</fullName>
    </submittedName>
</protein>
<evidence type="ECO:0000256" key="1">
    <source>
        <dbReference type="SAM" id="Phobius"/>
    </source>
</evidence>
<keyword evidence="1" id="KW-1133">Transmembrane helix</keyword>
<name>A0A5Q2V862_SERPR</name>
<proteinExistence type="predicted"/>
<keyword evidence="1" id="KW-0812">Transmembrane</keyword>
<dbReference type="RefSeq" id="WP_153857863.1">
    <property type="nucleotide sequence ID" value="NZ_CP045913.1"/>
</dbReference>
<reference evidence="2 3" key="1">
    <citation type="submission" date="2019-11" db="EMBL/GenBank/DDBJ databases">
        <title>The Phosphoenolpyruvate Phosphotransferase System Regulates Serratia proteamaculans 336X Biofilm Formation and Wheat Roots colonization.</title>
        <authorList>
            <person name="Liu F."/>
        </authorList>
    </citation>
    <scope>NUCLEOTIDE SEQUENCE [LARGE SCALE GENOMIC DNA]</scope>
    <source>
        <strain evidence="2 3">336X</strain>
    </source>
</reference>
<dbReference type="Proteomes" id="UP000381260">
    <property type="component" value="Chromosome"/>
</dbReference>
<feature type="transmembrane region" description="Helical" evidence="1">
    <location>
        <begin position="9"/>
        <end position="25"/>
    </location>
</feature>
<sequence length="67" mass="7857">MKQERLKRLMFVAGVSFSSFLIANIKEFSFPTSLTKAFLASIIFTLIYAFLSSHFWKKYVLKIKDEE</sequence>